<dbReference type="RefSeq" id="WP_020374907.1">
    <property type="nucleotide sequence ID" value="NZ_FWWY01000001.1"/>
</dbReference>
<evidence type="ECO:0000313" key="3">
    <source>
        <dbReference type="Proteomes" id="UP000192660"/>
    </source>
</evidence>
<feature type="transmembrane region" description="Helical" evidence="1">
    <location>
        <begin position="335"/>
        <end position="355"/>
    </location>
</feature>
<feature type="transmembrane region" description="Helical" evidence="1">
    <location>
        <begin position="121"/>
        <end position="139"/>
    </location>
</feature>
<protein>
    <recommendedName>
        <fullName evidence="4">Glycosyltransferase RgtA/B/C/D-like domain-containing protein</fullName>
    </recommendedName>
</protein>
<evidence type="ECO:0000313" key="2">
    <source>
        <dbReference type="EMBL" id="SMC07048.1"/>
    </source>
</evidence>
<keyword evidence="1" id="KW-0812">Transmembrane</keyword>
<feature type="transmembrane region" description="Helical" evidence="1">
    <location>
        <begin position="218"/>
        <end position="238"/>
    </location>
</feature>
<keyword evidence="1" id="KW-0472">Membrane</keyword>
<evidence type="ECO:0008006" key="4">
    <source>
        <dbReference type="Google" id="ProtNLM"/>
    </source>
</evidence>
<dbReference type="STRING" id="28034.BFX07_06230"/>
<feature type="transmembrane region" description="Helical" evidence="1">
    <location>
        <begin position="185"/>
        <end position="206"/>
    </location>
</feature>
<feature type="transmembrane region" description="Helical" evidence="1">
    <location>
        <begin position="12"/>
        <end position="34"/>
    </location>
</feature>
<proteinExistence type="predicted"/>
<feature type="transmembrane region" description="Helical" evidence="1">
    <location>
        <begin position="298"/>
        <end position="315"/>
    </location>
</feature>
<organism evidence="2 3">
    <name type="scientific">Sulfobacillus thermosulfidooxidans (strain DSM 9293 / VKM B-1269 / AT-1)</name>
    <dbReference type="NCBI Taxonomy" id="929705"/>
    <lineage>
        <taxon>Bacteria</taxon>
        <taxon>Bacillati</taxon>
        <taxon>Bacillota</taxon>
        <taxon>Clostridia</taxon>
        <taxon>Eubacteriales</taxon>
        <taxon>Clostridiales Family XVII. Incertae Sedis</taxon>
        <taxon>Sulfobacillus</taxon>
    </lineage>
</organism>
<sequence length="517" mass="59260">MKRLFRNNAHSIMENIMLILAIIAVSSMVIFHHLGQGSIWRDEAFSVELSKESLGVISHVLFTIEGNMYLYYVILHFWLNVLTLFHISWLAFPVRIPNAVGYVLASVALYALLRTMYHTKWLAVMGVVFFLGFPFIVTYSQQARSFSLFLLFTVLSYLSLWQFLNAPRHRRVWWISYVLTSTLDLYSFLNSLFYVAAQFILVWTLWRKGDTDRTHFLQFLWALALGAGLGLPLLPPILAGGQVGWVPLPTLSEAIHLIPTYLEQSLTSPLMILIVLLGSFAIVAWIRLPSTVPSWLQLTHRDEMALWFGLTWMILPPAESYVSSYIRDYHVFDPVYLLPTVEGLIILLVGGLKAIRSLQTQLTLIALSVFLVVPQWIKGQGVSLENWRQPVLTWAHDYRAGQEIVCMDNIGGCQYTIQYYIDAYHLPIKIGNYPGHFTWNEYINLPAKGAYFAEAVNVNKLRQAGYLKPGRSIWFIFNSVPPNATVSLDHWLHQHAVMIKQLTGHNWPVSFVLYHIK</sequence>
<dbReference type="AlphaFoldDB" id="A0A1W1WL55"/>
<feature type="transmembrane region" description="Helical" evidence="1">
    <location>
        <begin position="146"/>
        <end position="165"/>
    </location>
</feature>
<gene>
    <name evidence="2" type="ORF">SAMN00768000_3173</name>
</gene>
<reference evidence="3" key="1">
    <citation type="submission" date="2017-04" db="EMBL/GenBank/DDBJ databases">
        <authorList>
            <person name="Varghese N."/>
            <person name="Submissions S."/>
        </authorList>
    </citation>
    <scope>NUCLEOTIDE SEQUENCE [LARGE SCALE GENOMIC DNA]</scope>
    <source>
        <strain evidence="3">DSM 9293</strain>
    </source>
</reference>
<dbReference type="Proteomes" id="UP000192660">
    <property type="component" value="Unassembled WGS sequence"/>
</dbReference>
<feature type="transmembrane region" description="Helical" evidence="1">
    <location>
        <begin position="99"/>
        <end position="115"/>
    </location>
</feature>
<name>A0A1W1WL55_SULTA</name>
<keyword evidence="1" id="KW-1133">Transmembrane helix</keyword>
<dbReference type="EMBL" id="FWWY01000001">
    <property type="protein sequence ID" value="SMC07048.1"/>
    <property type="molecule type" value="Genomic_DNA"/>
</dbReference>
<feature type="transmembrane region" description="Helical" evidence="1">
    <location>
        <begin position="266"/>
        <end position="286"/>
    </location>
</feature>
<accession>A0A1W1WL55</accession>
<keyword evidence="3" id="KW-1185">Reference proteome</keyword>
<feature type="transmembrane region" description="Helical" evidence="1">
    <location>
        <begin position="69"/>
        <end position="92"/>
    </location>
</feature>
<dbReference type="OrthoDB" id="142609at2"/>
<evidence type="ECO:0000256" key="1">
    <source>
        <dbReference type="SAM" id="Phobius"/>
    </source>
</evidence>